<keyword evidence="1" id="KW-1185">Reference proteome</keyword>
<dbReference type="AlphaFoldDB" id="A0A0K0DD84"/>
<accession>A0A0K0DD84</accession>
<reference evidence="2" key="2">
    <citation type="submission" date="2017-02" db="UniProtKB">
        <authorList>
            <consortium name="WormBaseParasite"/>
        </authorList>
    </citation>
    <scope>IDENTIFICATION</scope>
</reference>
<proteinExistence type="predicted"/>
<name>A0A0K0DD84_ANGCA</name>
<sequence length="70" mass="8312">MYYTVQINLHFKEECAQPRTVQAYKSCQREWCKKADQYKTALADWNDARRRNAQCLSNDSSNGDLHNRIE</sequence>
<dbReference type="STRING" id="6313.A0A0K0DD84"/>
<dbReference type="Proteomes" id="UP000035642">
    <property type="component" value="Unassembled WGS sequence"/>
</dbReference>
<evidence type="ECO:0000313" key="2">
    <source>
        <dbReference type="WBParaSite" id="ACAC_0000864401-mRNA-1"/>
    </source>
</evidence>
<organism evidence="1 2">
    <name type="scientific">Angiostrongylus cantonensis</name>
    <name type="common">Rat lungworm</name>
    <dbReference type="NCBI Taxonomy" id="6313"/>
    <lineage>
        <taxon>Eukaryota</taxon>
        <taxon>Metazoa</taxon>
        <taxon>Ecdysozoa</taxon>
        <taxon>Nematoda</taxon>
        <taxon>Chromadorea</taxon>
        <taxon>Rhabditida</taxon>
        <taxon>Rhabditina</taxon>
        <taxon>Rhabditomorpha</taxon>
        <taxon>Strongyloidea</taxon>
        <taxon>Metastrongylidae</taxon>
        <taxon>Angiostrongylus</taxon>
    </lineage>
</organism>
<protein>
    <submittedName>
        <fullName evidence="2">ANR family transcriptional regulator</fullName>
    </submittedName>
</protein>
<evidence type="ECO:0000313" key="1">
    <source>
        <dbReference type="Proteomes" id="UP000035642"/>
    </source>
</evidence>
<dbReference type="WBParaSite" id="ACAC_0000864401-mRNA-1">
    <property type="protein sequence ID" value="ACAC_0000864401-mRNA-1"/>
    <property type="gene ID" value="ACAC_0000864401"/>
</dbReference>
<reference evidence="1" key="1">
    <citation type="submission" date="2012-09" db="EMBL/GenBank/DDBJ databases">
        <authorList>
            <person name="Martin A.A."/>
        </authorList>
    </citation>
    <scope>NUCLEOTIDE SEQUENCE</scope>
</reference>